<keyword evidence="3 9" id="KW-0812">Transmembrane</keyword>
<name>A0AAD9ZG13_9LECA</name>
<feature type="domain" description="ABC transmembrane type-1" evidence="11">
    <location>
        <begin position="632"/>
        <end position="790"/>
    </location>
</feature>
<feature type="domain" description="ABC transmembrane type-1" evidence="11">
    <location>
        <begin position="1"/>
        <end position="185"/>
    </location>
</feature>
<dbReference type="InterPro" id="IPR036640">
    <property type="entry name" value="ABC1_TM_sf"/>
</dbReference>
<gene>
    <name evidence="12" type="ORF">OEA41_000592</name>
</gene>
<keyword evidence="6 9" id="KW-1133">Transmembrane helix</keyword>
<dbReference type="Pfam" id="PF00005">
    <property type="entry name" value="ABC_tran"/>
    <property type="match status" value="2"/>
</dbReference>
<dbReference type="PROSITE" id="PS50929">
    <property type="entry name" value="ABC_TM1F"/>
    <property type="match status" value="2"/>
</dbReference>
<organism evidence="12 13">
    <name type="scientific">Lepraria neglecta</name>
    <dbReference type="NCBI Taxonomy" id="209136"/>
    <lineage>
        <taxon>Eukaryota</taxon>
        <taxon>Fungi</taxon>
        <taxon>Dikarya</taxon>
        <taxon>Ascomycota</taxon>
        <taxon>Pezizomycotina</taxon>
        <taxon>Lecanoromycetes</taxon>
        <taxon>OSLEUM clade</taxon>
        <taxon>Lecanoromycetidae</taxon>
        <taxon>Lecanorales</taxon>
        <taxon>Lecanorineae</taxon>
        <taxon>Stereocaulaceae</taxon>
        <taxon>Lepraria</taxon>
    </lineage>
</organism>
<dbReference type="PROSITE" id="PS00211">
    <property type="entry name" value="ABC_TRANSPORTER_1"/>
    <property type="match status" value="1"/>
</dbReference>
<dbReference type="InterPro" id="IPR044726">
    <property type="entry name" value="ABCC_6TM_D2"/>
</dbReference>
<dbReference type="Gene3D" id="3.40.50.300">
    <property type="entry name" value="P-loop containing nucleotide triphosphate hydrolases"/>
    <property type="match status" value="2"/>
</dbReference>
<keyword evidence="2" id="KW-0813">Transport</keyword>
<dbReference type="Pfam" id="PF00664">
    <property type="entry name" value="ABC_membrane"/>
    <property type="match status" value="1"/>
</dbReference>
<feature type="region of interest" description="Disordered" evidence="8">
    <location>
        <begin position="574"/>
        <end position="618"/>
    </location>
</feature>
<comment type="subcellular location">
    <subcellularLocation>
        <location evidence="1">Membrane</location>
        <topology evidence="1">Multi-pass membrane protein</topology>
    </subcellularLocation>
</comment>
<feature type="transmembrane region" description="Helical" evidence="9">
    <location>
        <begin position="651"/>
        <end position="668"/>
    </location>
</feature>
<evidence type="ECO:0000256" key="6">
    <source>
        <dbReference type="ARBA" id="ARBA00022989"/>
    </source>
</evidence>
<dbReference type="EMBL" id="JASNWA010000003">
    <property type="protein sequence ID" value="KAK3178456.1"/>
    <property type="molecule type" value="Genomic_DNA"/>
</dbReference>
<dbReference type="PANTHER" id="PTHR24223">
    <property type="entry name" value="ATP-BINDING CASSETTE SUB-FAMILY C"/>
    <property type="match status" value="1"/>
</dbReference>
<keyword evidence="5" id="KW-0067">ATP-binding</keyword>
<dbReference type="InterPro" id="IPR011527">
    <property type="entry name" value="ABC1_TM_dom"/>
</dbReference>
<dbReference type="CDD" id="cd18580">
    <property type="entry name" value="ABC_6TM_ABCC_D2"/>
    <property type="match status" value="1"/>
</dbReference>
<feature type="transmembrane region" description="Helical" evidence="9">
    <location>
        <begin position="165"/>
        <end position="190"/>
    </location>
</feature>
<dbReference type="GO" id="GO:0005524">
    <property type="term" value="F:ATP binding"/>
    <property type="evidence" value="ECO:0007669"/>
    <property type="project" value="UniProtKB-KW"/>
</dbReference>
<evidence type="ECO:0000259" key="11">
    <source>
        <dbReference type="PROSITE" id="PS50929"/>
    </source>
</evidence>
<dbReference type="FunFam" id="3.40.50.300:FF:001854">
    <property type="entry name" value="ABC multidrug transporter (Eurofung)"/>
    <property type="match status" value="1"/>
</dbReference>
<sequence length="1081" mass="118634">MSADVERISTGFRQVHELWASLLEIGLALWLLQRQLNLAAFAPLAVILGCTFGAIIIGSKTGPTQKLWLDAIQKRISATATMLGAMKGVKMTGLTDHLSKLISRLRDEEIESSKALRVLLVKIVSLSYTSTALTPVVAFGVYIMLAKYDHYPLMDNSRVFTSLALMQLLLEPVAFFITALSGLMSAIGCFERIRIYLNCQDHSDSGDFEPLLDDDTTRFRHHYSSITNDESDEASVELIESKNQYPHKEEFCVVAGMASCGWDKKKDPVLRDLSFEIRRDKLTMIIGPVSSGKSTLLKAMMGETAEAAGFTHIPSGDVAYCAQTPWLTNATVKENIMGDSFYDPRWYESVIRACALDTDLAQFALGEHTVIGSKGLVLSGGQKMRVALARAVYARKKLVILDDILAGLDSTTEEEVFSSVLGPQGLLRRQGATVILATNAVHRLSEADYIIALNGDGEIDEIGTFDRLIGNHGYMSSLNLAHRKPQAATSGNKLTNLLQGTPQLRTPGDICMDQVVDRIQHETPESEHSLLSKPLHDVRAVGYCFSHVDMLASHYHDGSKVRAQNASETLTDSSQCSNGIFHHDRHGNHNKQIQPRLGTDRHGATNGTGSHLPEYATPSADNHRFTDRSIVLSVLIAQLLVIASSAKYVSIALPLCIAAVWMIQKFYLRTSLRLRILDIEAKSQLFTSFLELLNGLTTIRAFGWERQHLLRARAALAVSQRPFYLLYSIQRWLNLVLDLVVGAVAILLVTIAVEFQGSSDAGLIGLALVSLVGFSQILKQLVTNWTLLETSAGAVSRIRSFTSTTESENLPHECEKPPENWPSEGAIEFQDVTASHGKSKGPKLDGISLSIRAGQKIGICGRSGSGKSTLISALLRLLDLSSGSISIDGIDISYLPRQETRSRLIALPQDSYLLAGTVRYNVDPLQACSDQDIEDALAKVDLYHLVEGDGGLDATLTEEMLSHGQGQLLCLARAMLRKGCILVLDEATASVDVKTDSLMQRLIRTEFRGYTVIAVAHRLETLMDFDSIAVMDRGSIIESGPPKALLRKGSAFKELYQTQTGERRSWRDSVLGRLDNVTILP</sequence>
<evidence type="ECO:0000256" key="5">
    <source>
        <dbReference type="ARBA" id="ARBA00022840"/>
    </source>
</evidence>
<feature type="transmembrane region" description="Helical" evidence="9">
    <location>
        <begin position="38"/>
        <end position="57"/>
    </location>
</feature>
<evidence type="ECO:0008006" key="14">
    <source>
        <dbReference type="Google" id="ProtNLM"/>
    </source>
</evidence>
<dbReference type="PROSITE" id="PS50893">
    <property type="entry name" value="ABC_TRANSPORTER_2"/>
    <property type="match status" value="2"/>
</dbReference>
<feature type="domain" description="ABC transporter" evidence="10">
    <location>
        <begin position="239"/>
        <end position="481"/>
    </location>
</feature>
<dbReference type="GO" id="GO:0016887">
    <property type="term" value="F:ATP hydrolysis activity"/>
    <property type="evidence" value="ECO:0007669"/>
    <property type="project" value="InterPro"/>
</dbReference>
<dbReference type="CDD" id="cd03250">
    <property type="entry name" value="ABCC_MRP_domain1"/>
    <property type="match status" value="1"/>
</dbReference>
<evidence type="ECO:0000256" key="1">
    <source>
        <dbReference type="ARBA" id="ARBA00004141"/>
    </source>
</evidence>
<comment type="caution">
    <text evidence="12">The sequence shown here is derived from an EMBL/GenBank/DDBJ whole genome shotgun (WGS) entry which is preliminary data.</text>
</comment>
<dbReference type="FunFam" id="3.40.50.300:FF:000838">
    <property type="entry name" value="ABC multidrug transporter (Eurofung)"/>
    <property type="match status" value="1"/>
</dbReference>
<dbReference type="CDD" id="cd03244">
    <property type="entry name" value="ABCC_MRP_domain2"/>
    <property type="match status" value="1"/>
</dbReference>
<feature type="transmembrane region" description="Helical" evidence="9">
    <location>
        <begin position="119"/>
        <end position="145"/>
    </location>
</feature>
<evidence type="ECO:0000256" key="8">
    <source>
        <dbReference type="SAM" id="MobiDB-lite"/>
    </source>
</evidence>
<protein>
    <recommendedName>
        <fullName evidence="14">P-loop containing nucleoside triphosphate hydrolase protein</fullName>
    </recommendedName>
</protein>
<accession>A0AAD9ZG13</accession>
<evidence type="ECO:0000256" key="7">
    <source>
        <dbReference type="ARBA" id="ARBA00023136"/>
    </source>
</evidence>
<evidence type="ECO:0000256" key="4">
    <source>
        <dbReference type="ARBA" id="ARBA00022741"/>
    </source>
</evidence>
<evidence type="ECO:0000313" key="13">
    <source>
        <dbReference type="Proteomes" id="UP001276659"/>
    </source>
</evidence>
<keyword evidence="13" id="KW-1185">Reference proteome</keyword>
<dbReference type="SUPFAM" id="SSF90123">
    <property type="entry name" value="ABC transporter transmembrane region"/>
    <property type="match status" value="2"/>
</dbReference>
<dbReference type="InterPro" id="IPR003439">
    <property type="entry name" value="ABC_transporter-like_ATP-bd"/>
</dbReference>
<proteinExistence type="predicted"/>
<dbReference type="PANTHER" id="PTHR24223:SF399">
    <property type="entry name" value="ABC TRANSPORTER ATNG"/>
    <property type="match status" value="1"/>
</dbReference>
<dbReference type="SUPFAM" id="SSF52540">
    <property type="entry name" value="P-loop containing nucleoside triphosphate hydrolases"/>
    <property type="match status" value="2"/>
</dbReference>
<dbReference type="GO" id="GO:0016020">
    <property type="term" value="C:membrane"/>
    <property type="evidence" value="ECO:0007669"/>
    <property type="project" value="UniProtKB-SubCell"/>
</dbReference>
<dbReference type="SMART" id="SM00382">
    <property type="entry name" value="AAA"/>
    <property type="match status" value="2"/>
</dbReference>
<dbReference type="GO" id="GO:0140359">
    <property type="term" value="F:ABC-type transporter activity"/>
    <property type="evidence" value="ECO:0007669"/>
    <property type="project" value="InterPro"/>
</dbReference>
<keyword evidence="7 9" id="KW-0472">Membrane</keyword>
<feature type="transmembrane region" description="Helical" evidence="9">
    <location>
        <begin position="732"/>
        <end position="755"/>
    </location>
</feature>
<dbReference type="InterPro" id="IPR017871">
    <property type="entry name" value="ABC_transporter-like_CS"/>
</dbReference>
<dbReference type="AlphaFoldDB" id="A0AAD9ZG13"/>
<reference evidence="12" key="1">
    <citation type="submission" date="2022-11" db="EMBL/GenBank/DDBJ databases">
        <title>Chromosomal genome sequence assembly and mating type (MAT) locus characterization of the leprose asexual lichenized fungus Lepraria neglecta (Nyl.) Erichsen.</title>
        <authorList>
            <person name="Allen J.L."/>
            <person name="Pfeffer B."/>
        </authorList>
    </citation>
    <scope>NUCLEOTIDE SEQUENCE</scope>
    <source>
        <strain evidence="12">Allen 5258</strain>
    </source>
</reference>
<dbReference type="InterPro" id="IPR050173">
    <property type="entry name" value="ABC_transporter_C-like"/>
</dbReference>
<dbReference type="InterPro" id="IPR027417">
    <property type="entry name" value="P-loop_NTPase"/>
</dbReference>
<evidence type="ECO:0000259" key="10">
    <source>
        <dbReference type="PROSITE" id="PS50893"/>
    </source>
</evidence>
<dbReference type="Gene3D" id="1.20.1560.10">
    <property type="entry name" value="ABC transporter type 1, transmembrane domain"/>
    <property type="match status" value="2"/>
</dbReference>
<dbReference type="Proteomes" id="UP001276659">
    <property type="component" value="Unassembled WGS sequence"/>
</dbReference>
<evidence type="ECO:0000256" key="2">
    <source>
        <dbReference type="ARBA" id="ARBA00022448"/>
    </source>
</evidence>
<evidence type="ECO:0000256" key="9">
    <source>
        <dbReference type="SAM" id="Phobius"/>
    </source>
</evidence>
<evidence type="ECO:0000313" key="12">
    <source>
        <dbReference type="EMBL" id="KAK3178456.1"/>
    </source>
</evidence>
<dbReference type="InterPro" id="IPR003593">
    <property type="entry name" value="AAA+_ATPase"/>
</dbReference>
<evidence type="ECO:0000256" key="3">
    <source>
        <dbReference type="ARBA" id="ARBA00022692"/>
    </source>
</evidence>
<feature type="domain" description="ABC transporter" evidence="10">
    <location>
        <begin position="827"/>
        <end position="1058"/>
    </location>
</feature>
<keyword evidence="4" id="KW-0547">Nucleotide-binding</keyword>